<dbReference type="Proteomes" id="UP000290900">
    <property type="component" value="Unassembled WGS sequence"/>
</dbReference>
<reference evidence="2 3" key="1">
    <citation type="submission" date="2018-12" db="EMBL/GenBank/DDBJ databases">
        <authorList>
            <person name="Tiukova I."/>
            <person name="Dainat J."/>
        </authorList>
    </citation>
    <scope>NUCLEOTIDE SEQUENCE [LARGE SCALE GENOMIC DNA]</scope>
</reference>
<dbReference type="GO" id="GO:0071013">
    <property type="term" value="C:catalytic step 2 spliceosome"/>
    <property type="evidence" value="ECO:0007669"/>
    <property type="project" value="TreeGrafter"/>
</dbReference>
<sequence>MAIQACPHYSQFYLMYAKDKWVVDGDTDRAKEILSDGLELNPQTEDLWFALAKLQWKTGERDECIQTFIKCRDTVIEPTARAWYKQVTLERVLEHYSEALDLVDEGLQSHPSEPKLYLQMGEVYESLKQWDQAKDAYEMGTKACKSSTLLWIHLARVYNERLGKKKIKARSTLEEAMALNPKDDLLYLERLDLEGRGTEAAQVILSKGLKEIPKSAILWAERIRSSRPQQRKNLYSLALNNTNDNPIVILAVARDLWTRGKLPKAKQFFDACISKDPDFGDAYVYYHWFLEKHGEIEEVESLEKQFIDNDPHHGPLWSPVLKNIPNIDKDSLHLLRAAADDVSGETTNGSATKSTDAV</sequence>
<dbReference type="Gene3D" id="1.25.40.10">
    <property type="entry name" value="Tetratricopeptide repeat domain"/>
    <property type="match status" value="3"/>
</dbReference>
<dbReference type="OrthoDB" id="440128at2759"/>
<dbReference type="GO" id="GO:0046540">
    <property type="term" value="C:U4/U6 x U5 tri-snRNP complex"/>
    <property type="evidence" value="ECO:0007669"/>
    <property type="project" value="TreeGrafter"/>
</dbReference>
<name>A0A448YP75_BRENA</name>
<dbReference type="GO" id="GO:0000244">
    <property type="term" value="P:spliceosomal tri-snRNP complex assembly"/>
    <property type="evidence" value="ECO:0007669"/>
    <property type="project" value="TreeGrafter"/>
</dbReference>
<evidence type="ECO:0000313" key="2">
    <source>
        <dbReference type="EMBL" id="VEU22701.1"/>
    </source>
</evidence>
<dbReference type="SUPFAM" id="SSF48452">
    <property type="entry name" value="TPR-like"/>
    <property type="match status" value="1"/>
</dbReference>
<dbReference type="PANTHER" id="PTHR11246:SF1">
    <property type="entry name" value="PRE-MRNA-PROCESSING FACTOR 6"/>
    <property type="match status" value="1"/>
</dbReference>
<gene>
    <name evidence="2" type="ORF">BRENAR_LOCUS3432</name>
</gene>
<evidence type="ECO:0000313" key="3">
    <source>
        <dbReference type="Proteomes" id="UP000290900"/>
    </source>
</evidence>
<dbReference type="InterPro" id="IPR003107">
    <property type="entry name" value="HAT"/>
</dbReference>
<protein>
    <submittedName>
        <fullName evidence="2">DEKNAAC103736</fullName>
    </submittedName>
</protein>
<dbReference type="Pfam" id="PF13428">
    <property type="entry name" value="TPR_14"/>
    <property type="match status" value="1"/>
</dbReference>
<dbReference type="AlphaFoldDB" id="A0A448YP75"/>
<dbReference type="PANTHER" id="PTHR11246">
    <property type="entry name" value="PRE-MRNA SPLICING FACTOR"/>
    <property type="match status" value="1"/>
</dbReference>
<dbReference type="STRING" id="13370.A0A448YP75"/>
<dbReference type="EMBL" id="CAACVR010000024">
    <property type="protein sequence ID" value="VEU22701.1"/>
    <property type="molecule type" value="Genomic_DNA"/>
</dbReference>
<organism evidence="2 3">
    <name type="scientific">Brettanomyces naardenensis</name>
    <name type="common">Yeast</name>
    <dbReference type="NCBI Taxonomy" id="13370"/>
    <lineage>
        <taxon>Eukaryota</taxon>
        <taxon>Fungi</taxon>
        <taxon>Dikarya</taxon>
        <taxon>Ascomycota</taxon>
        <taxon>Saccharomycotina</taxon>
        <taxon>Pichiomycetes</taxon>
        <taxon>Pichiales</taxon>
        <taxon>Pichiaceae</taxon>
        <taxon>Brettanomyces</taxon>
    </lineage>
</organism>
<evidence type="ECO:0000256" key="1">
    <source>
        <dbReference type="ARBA" id="ARBA00022737"/>
    </source>
</evidence>
<dbReference type="Pfam" id="PF13181">
    <property type="entry name" value="TPR_8"/>
    <property type="match status" value="1"/>
</dbReference>
<dbReference type="InterPro" id="IPR045075">
    <property type="entry name" value="Syf1-like"/>
</dbReference>
<keyword evidence="1" id="KW-0677">Repeat</keyword>
<accession>A0A448YP75</accession>
<dbReference type="SMART" id="SM00028">
    <property type="entry name" value="TPR"/>
    <property type="match status" value="5"/>
</dbReference>
<keyword evidence="3" id="KW-1185">Reference proteome</keyword>
<dbReference type="InterPro" id="IPR011990">
    <property type="entry name" value="TPR-like_helical_dom_sf"/>
</dbReference>
<dbReference type="InParanoid" id="A0A448YP75"/>
<proteinExistence type="predicted"/>
<dbReference type="SMART" id="SM00386">
    <property type="entry name" value="HAT"/>
    <property type="match status" value="4"/>
</dbReference>
<dbReference type="InterPro" id="IPR019734">
    <property type="entry name" value="TPR_rpt"/>
</dbReference>